<dbReference type="Proteomes" id="UP000000588">
    <property type="component" value="Chromosome"/>
</dbReference>
<keyword evidence="1" id="KW-0812">Transmembrane</keyword>
<dbReference type="AlphaFoldDB" id="Q7MVP9"/>
<dbReference type="EnsemblBacteria" id="AAQ66121">
    <property type="protein sequence ID" value="AAQ66121"/>
    <property type="gene ID" value="PG_0999"/>
</dbReference>
<dbReference type="EMBL" id="AE015924">
    <property type="protein sequence ID" value="AAQ66121.1"/>
    <property type="molecule type" value="Genomic_DNA"/>
</dbReference>
<organism evidence="2 3">
    <name type="scientific">Porphyromonas gingivalis (strain ATCC BAA-308 / W83)</name>
    <dbReference type="NCBI Taxonomy" id="242619"/>
    <lineage>
        <taxon>Bacteria</taxon>
        <taxon>Pseudomonadati</taxon>
        <taxon>Bacteroidota</taxon>
        <taxon>Bacteroidia</taxon>
        <taxon>Bacteroidales</taxon>
        <taxon>Porphyromonadaceae</taxon>
        <taxon>Porphyromonas</taxon>
    </lineage>
</organism>
<dbReference type="HOGENOM" id="CLU_120980_1_0_10"/>
<name>Q7MVP9_PORGI</name>
<gene>
    <name evidence="2" type="ordered locus">PG_0999</name>
</gene>
<accession>Q7MVP9</accession>
<dbReference type="Pfam" id="PF13787">
    <property type="entry name" value="HXXEE"/>
    <property type="match status" value="1"/>
</dbReference>
<dbReference type="InterPro" id="IPR025671">
    <property type="entry name" value="HXXEE"/>
</dbReference>
<dbReference type="STRING" id="242619.PG_0999"/>
<dbReference type="eggNOG" id="ENOG5033H91">
    <property type="taxonomic scope" value="Bacteria"/>
</dbReference>
<protein>
    <recommendedName>
        <fullName evidence="4">HXXEE domain-containing protein</fullName>
    </recommendedName>
</protein>
<keyword evidence="3" id="KW-1185">Reference proteome</keyword>
<feature type="transmembrane region" description="Helical" evidence="1">
    <location>
        <begin position="62"/>
        <end position="82"/>
    </location>
</feature>
<evidence type="ECO:0008006" key="4">
    <source>
        <dbReference type="Google" id="ProtNLM"/>
    </source>
</evidence>
<feature type="transmembrane region" description="Helical" evidence="1">
    <location>
        <begin position="146"/>
        <end position="167"/>
    </location>
</feature>
<evidence type="ECO:0000313" key="3">
    <source>
        <dbReference type="Proteomes" id="UP000000588"/>
    </source>
</evidence>
<sequence length="181" mass="21425">MMTDLEKLMLLLPIMFMLHEYEEVVMFKQWIFQNTENLKRHFPKVEAFITERGLFDYSTSTFAVGTAHEFILLSVVSFFAVWQGAYQWWFAVLMGHSIHLFIHLAQWIIYRKYIPVIVTTLLTLPYCIYAFVKFTDTTSLSPLQMVLWTVIGITLAALSLLSAFFLMSKFYRWEVKRGIFF</sequence>
<proteinExistence type="predicted"/>
<dbReference type="KEGG" id="pgi:PG_0999"/>
<evidence type="ECO:0000256" key="1">
    <source>
        <dbReference type="SAM" id="Phobius"/>
    </source>
</evidence>
<reference evidence="2 3" key="1">
    <citation type="journal article" date="2003" name="J. Bacteriol.">
        <title>Complete genome sequence of the oral pathogenic bacterium Porphyromonas gingivalis strain W83.</title>
        <authorList>
            <person name="Nelson K."/>
            <person name="Fleishmann R."/>
            <person name="DeBoy R."/>
            <person name="Paulsen I."/>
            <person name="Fouts D."/>
            <person name="Eisen J."/>
            <person name="Daugherty S."/>
            <person name="Dodson R."/>
            <person name="Durkin A."/>
            <person name="Gwinn M."/>
            <person name="Haft D."/>
            <person name="Kolonay J."/>
            <person name="Nelson W."/>
            <person name="White O."/>
            <person name="Mason T."/>
            <person name="Tallon L."/>
            <person name="Gray J."/>
            <person name="Granger D."/>
            <person name="Tettelin H."/>
            <person name="Dong H."/>
            <person name="Galvin J."/>
            <person name="Duncan M."/>
            <person name="Dewhirst F."/>
            <person name="Fraser C."/>
        </authorList>
    </citation>
    <scope>NUCLEOTIDE SEQUENCE [LARGE SCALE GENOMIC DNA]</scope>
    <source>
        <strain evidence="3">ATCC BAA-308 / W83</strain>
    </source>
</reference>
<evidence type="ECO:0000313" key="2">
    <source>
        <dbReference type="EMBL" id="AAQ66121.1"/>
    </source>
</evidence>
<keyword evidence="1" id="KW-0472">Membrane</keyword>
<keyword evidence="1" id="KW-1133">Transmembrane helix</keyword>
<feature type="transmembrane region" description="Helical" evidence="1">
    <location>
        <begin position="116"/>
        <end position="134"/>
    </location>
</feature>